<dbReference type="Gene3D" id="1.10.510.10">
    <property type="entry name" value="Transferase(Phosphotransferase) domain 1"/>
    <property type="match status" value="1"/>
</dbReference>
<name>N6X2F3_9ACTO</name>
<feature type="region of interest" description="Disordered" evidence="1">
    <location>
        <begin position="214"/>
        <end position="236"/>
    </location>
</feature>
<protein>
    <recommendedName>
        <fullName evidence="3">Protein kinase domain-containing protein</fullName>
    </recommendedName>
</protein>
<keyword evidence="5" id="KW-1185">Reference proteome</keyword>
<dbReference type="eggNOG" id="COG0515">
    <property type="taxonomic scope" value="Bacteria"/>
</dbReference>
<organism evidence="4 5">
    <name type="scientific">Schaalia cardiffensis F0333</name>
    <dbReference type="NCBI Taxonomy" id="888050"/>
    <lineage>
        <taxon>Bacteria</taxon>
        <taxon>Bacillati</taxon>
        <taxon>Actinomycetota</taxon>
        <taxon>Actinomycetes</taxon>
        <taxon>Actinomycetales</taxon>
        <taxon>Actinomycetaceae</taxon>
        <taxon>Schaalia</taxon>
    </lineage>
</organism>
<dbReference type="SUPFAM" id="SSF56112">
    <property type="entry name" value="Protein kinase-like (PK-like)"/>
    <property type="match status" value="1"/>
</dbReference>
<sequence length="426" mass="45900">MKIEGYELGGIVHMSALGPLWAATSSSGESVLISVYSSAFGESTLERWRAWSTITSPCVARLVDVVRHEDGRWALIQERVDGRPLDLLLGSDQLRPRGVREKIIEDLRCGVRALHAAGIVHGDLAPANIIVNGEKAVIVDLAVPVNEGEGSVGWSVSSHKTCESDWEALERIEKALETSAPSQERSSTAAAAKKGAVHELEADGLHRRKEGGLEDTREGIRSKKRAPQAAVLTTDEDAGSRLRVAAAREETMRIPVRHRRKIAPLGLLVLAAGVGLGVGLGMIVLSSSSPSTALSAESGLVCPSQEEAASALHRALEQRDHALESRDPLGLEEVIGGALLEQDRARIEAVKSSGMRFEALKTRIEVLADPSCDEGVVVVRVRLGEQSARVCEAEQCQELSGGEEFLFDLVASYPEWIWTQARAVEE</sequence>
<dbReference type="EMBL" id="AQHZ01000022">
    <property type="protein sequence ID" value="ENO17941.1"/>
    <property type="molecule type" value="Genomic_DNA"/>
</dbReference>
<dbReference type="Pfam" id="PF00069">
    <property type="entry name" value="Pkinase"/>
    <property type="match status" value="1"/>
</dbReference>
<dbReference type="GO" id="GO:0005524">
    <property type="term" value="F:ATP binding"/>
    <property type="evidence" value="ECO:0007669"/>
    <property type="project" value="UniProtKB-KW"/>
</dbReference>
<keyword evidence="2" id="KW-1133">Transmembrane helix</keyword>
<feature type="domain" description="Protein kinase" evidence="3">
    <location>
        <begin position="52"/>
        <end position="140"/>
    </location>
</feature>
<evidence type="ECO:0000256" key="1">
    <source>
        <dbReference type="SAM" id="MobiDB-lite"/>
    </source>
</evidence>
<dbReference type="PATRIC" id="fig|888050.3.peg.1283"/>
<dbReference type="PROSITE" id="PS00109">
    <property type="entry name" value="PROTEIN_KINASE_TYR"/>
    <property type="match status" value="1"/>
</dbReference>
<dbReference type="AlphaFoldDB" id="N6X2F3"/>
<keyword evidence="2" id="KW-0472">Membrane</keyword>
<evidence type="ECO:0000313" key="5">
    <source>
        <dbReference type="Proteomes" id="UP000013015"/>
    </source>
</evidence>
<evidence type="ECO:0000256" key="2">
    <source>
        <dbReference type="SAM" id="Phobius"/>
    </source>
</evidence>
<proteinExistence type="predicted"/>
<keyword evidence="2" id="KW-0812">Transmembrane</keyword>
<dbReference type="HOGENOM" id="CLU_050814_0_0_11"/>
<dbReference type="STRING" id="888050.HMPREF9004_1345"/>
<dbReference type="RefSeq" id="WP_005963591.1">
    <property type="nucleotide sequence ID" value="NZ_CP040505.1"/>
</dbReference>
<comment type="caution">
    <text evidence="4">The sequence shown here is derived from an EMBL/GenBank/DDBJ whole genome shotgun (WGS) entry which is preliminary data.</text>
</comment>
<dbReference type="InterPro" id="IPR011009">
    <property type="entry name" value="Kinase-like_dom_sf"/>
</dbReference>
<dbReference type="InterPro" id="IPR008266">
    <property type="entry name" value="Tyr_kinase_AS"/>
</dbReference>
<dbReference type="OrthoDB" id="3778994at2"/>
<dbReference type="GO" id="GO:0004674">
    <property type="term" value="F:protein serine/threonine kinase activity"/>
    <property type="evidence" value="ECO:0007669"/>
    <property type="project" value="UniProtKB-KW"/>
</dbReference>
<evidence type="ECO:0000259" key="3">
    <source>
        <dbReference type="Pfam" id="PF00069"/>
    </source>
</evidence>
<evidence type="ECO:0000313" key="4">
    <source>
        <dbReference type="EMBL" id="ENO17941.1"/>
    </source>
</evidence>
<feature type="transmembrane region" description="Helical" evidence="2">
    <location>
        <begin position="262"/>
        <end position="285"/>
    </location>
</feature>
<reference evidence="4 5" key="1">
    <citation type="submission" date="2013-03" db="EMBL/GenBank/DDBJ databases">
        <title>Reference genome for the Human Microbiome Project.</title>
        <authorList>
            <person name="Aqrawi P."/>
            <person name="Ayvaz T."/>
            <person name="Bess C."/>
            <person name="Blankenburg K."/>
            <person name="Coyle M."/>
            <person name="Deng J."/>
            <person name="Forbes L."/>
            <person name="Fowler G."/>
            <person name="Francisco L."/>
            <person name="Fu Q."/>
            <person name="Gibbs R."/>
            <person name="Gross S."/>
            <person name="Gubbala S."/>
            <person name="Hale W."/>
            <person name="Hemphill L."/>
            <person name="Highlander S."/>
            <person name="Hirani K."/>
            <person name="Jackson L."/>
            <person name="Jakkamsetti A."/>
            <person name="Javaid M."/>
            <person name="Jayaseelan J.C."/>
            <person name="Jiang H."/>
            <person name="Joshi V."/>
            <person name="Korchina V."/>
            <person name="Kovar C."/>
            <person name="Lara F."/>
            <person name="Lee S."/>
            <person name="Liu Y."/>
            <person name="Mata R."/>
            <person name="Mathew T."/>
            <person name="Munidasa M."/>
            <person name="Muzny D."/>
            <person name="Nazareth L."/>
            <person name="Ngo R."/>
            <person name="Nguyen L."/>
            <person name="Nguyen N."/>
            <person name="Okwuonu G."/>
            <person name="Ongeri F."/>
            <person name="Palculict T."/>
            <person name="Patil S."/>
            <person name="Petrosino J."/>
            <person name="Pham C."/>
            <person name="Pham P."/>
            <person name="Pu L.-L."/>
            <person name="Qin X."/>
            <person name="Qu J."/>
            <person name="Reid J."/>
            <person name="Ross M."/>
            <person name="Ruth R."/>
            <person name="Saada N."/>
            <person name="San Lucas F."/>
            <person name="Santibanez J."/>
            <person name="Shang Y."/>
            <person name="Simmons D."/>
            <person name="Song X.-Z."/>
            <person name="Tang L.-Y."/>
            <person name="Thornton R."/>
            <person name="Warren J."/>
            <person name="Weissenberger G."/>
            <person name="Wilczek-Boney K."/>
            <person name="Worley K."/>
            <person name="Youmans B."/>
            <person name="Zhang J."/>
            <person name="Zhang L."/>
            <person name="Zhao Z."/>
            <person name="Zhou C."/>
            <person name="Zhu D."/>
            <person name="Zhu Y."/>
        </authorList>
    </citation>
    <scope>NUCLEOTIDE SEQUENCE [LARGE SCALE GENOMIC DNA]</scope>
    <source>
        <strain evidence="4 5">F0333</strain>
    </source>
</reference>
<accession>N6X2F3</accession>
<gene>
    <name evidence="4" type="ORF">HMPREF9004_1345</name>
</gene>
<dbReference type="Proteomes" id="UP000013015">
    <property type="component" value="Unassembled WGS sequence"/>
</dbReference>
<dbReference type="InterPro" id="IPR000719">
    <property type="entry name" value="Prot_kinase_dom"/>
</dbReference>